<dbReference type="GO" id="GO:0034220">
    <property type="term" value="P:monoatomic ion transmembrane transport"/>
    <property type="evidence" value="ECO:0007669"/>
    <property type="project" value="UniProtKB-KW"/>
</dbReference>
<sequence>MRTEMERGWLWLKGLPSRSLANVYEICRQTTKIATDDPRKLIHSFKVGLTLTLVSFFYYFRPLYNSFGVSAMWAVMTVVVVFEFSVGATLGKGLNRGLATLVAGALGVGANHLASLAGKTSEPILIGLFVFIQATASTFVRFVPRVKARYDYGMLIFILTFSLVSISGIRTDEILNLAQKRLSTILIGASTCVIVSICVCPVWAGEDLHNLIARNVEKLGSFLEDLTAENFRPSEAAQTENFSTGVSVMSSLNSVLDSKSSEETLVGTRTWAVHVSASMETVRENWKLDKAVWPPVEALLNAYLNSKTQAAEEIRGRIQDAFSGMISESGKALKEVASAMETMSRPPSPHPHLANLKVASKNLKSLLKSDFWEGYSNLSQVVRVAAVASLLIDIAVCVENIADAVNELSSMANFKCKDGNFRQVLVEIPSVSHDEVKVEGRLSAEIGRHILNV</sequence>
<gene>
    <name evidence="10" type="ORF">Slati_0627000</name>
</gene>
<feature type="transmembrane region" description="Helical" evidence="9">
    <location>
        <begin position="124"/>
        <end position="143"/>
    </location>
</feature>
<name>A0AAW2Y2R9_9LAMI</name>
<comment type="similarity">
    <text evidence="2">Belongs to the aromatic acid exporter (TC 2.A.85) family.</text>
</comment>
<feature type="transmembrane region" description="Helical" evidence="9">
    <location>
        <begin position="182"/>
        <end position="204"/>
    </location>
</feature>
<dbReference type="PANTHER" id="PTHR31086">
    <property type="entry name" value="ALUMINUM-ACTIVATED MALATE TRANSPORTER 10"/>
    <property type="match status" value="1"/>
</dbReference>
<evidence type="ECO:0000313" key="10">
    <source>
        <dbReference type="EMBL" id="KAL0459998.1"/>
    </source>
</evidence>
<accession>A0AAW2Y2R9</accession>
<evidence type="ECO:0000256" key="1">
    <source>
        <dbReference type="ARBA" id="ARBA00004141"/>
    </source>
</evidence>
<feature type="transmembrane region" description="Helical" evidence="9">
    <location>
        <begin position="150"/>
        <end position="170"/>
    </location>
</feature>
<feature type="transmembrane region" description="Helical" evidence="9">
    <location>
        <begin position="41"/>
        <end position="60"/>
    </location>
</feature>
<keyword evidence="8" id="KW-0407">Ion channel</keyword>
<evidence type="ECO:0000256" key="6">
    <source>
        <dbReference type="ARBA" id="ARBA00023065"/>
    </source>
</evidence>
<evidence type="ECO:0000256" key="8">
    <source>
        <dbReference type="ARBA" id="ARBA00023303"/>
    </source>
</evidence>
<dbReference type="EMBL" id="JACGWN010000002">
    <property type="protein sequence ID" value="KAL0459998.1"/>
    <property type="molecule type" value="Genomic_DNA"/>
</dbReference>
<keyword evidence="6" id="KW-0406">Ion transport</keyword>
<dbReference type="AlphaFoldDB" id="A0AAW2Y2R9"/>
<dbReference type="InterPro" id="IPR020966">
    <property type="entry name" value="ALMT"/>
</dbReference>
<keyword evidence="5 9" id="KW-1133">Transmembrane helix</keyword>
<evidence type="ECO:0000256" key="9">
    <source>
        <dbReference type="SAM" id="Phobius"/>
    </source>
</evidence>
<dbReference type="GO" id="GO:0015743">
    <property type="term" value="P:malate transport"/>
    <property type="evidence" value="ECO:0007669"/>
    <property type="project" value="InterPro"/>
</dbReference>
<keyword evidence="3" id="KW-0813">Transport</keyword>
<comment type="caution">
    <text evidence="10">The sequence shown here is derived from an EMBL/GenBank/DDBJ whole genome shotgun (WGS) entry which is preliminary data.</text>
</comment>
<keyword evidence="4 9" id="KW-0812">Transmembrane</keyword>
<proteinExistence type="inferred from homology"/>
<keyword evidence="7 9" id="KW-0472">Membrane</keyword>
<reference evidence="10" key="1">
    <citation type="submission" date="2020-06" db="EMBL/GenBank/DDBJ databases">
        <authorList>
            <person name="Li T."/>
            <person name="Hu X."/>
            <person name="Zhang T."/>
            <person name="Song X."/>
            <person name="Zhang H."/>
            <person name="Dai N."/>
            <person name="Sheng W."/>
            <person name="Hou X."/>
            <person name="Wei L."/>
        </authorList>
    </citation>
    <scope>NUCLEOTIDE SEQUENCE</scope>
    <source>
        <strain evidence="10">KEN1</strain>
        <tissue evidence="10">Leaf</tissue>
    </source>
</reference>
<evidence type="ECO:0000256" key="5">
    <source>
        <dbReference type="ARBA" id="ARBA00022989"/>
    </source>
</evidence>
<evidence type="ECO:0000256" key="3">
    <source>
        <dbReference type="ARBA" id="ARBA00022448"/>
    </source>
</evidence>
<evidence type="ECO:0000256" key="4">
    <source>
        <dbReference type="ARBA" id="ARBA00022692"/>
    </source>
</evidence>
<feature type="transmembrane region" description="Helical" evidence="9">
    <location>
        <begin position="98"/>
        <end position="118"/>
    </location>
</feature>
<comment type="subcellular location">
    <subcellularLocation>
        <location evidence="1">Membrane</location>
        <topology evidence="1">Multi-pass membrane protein</topology>
    </subcellularLocation>
</comment>
<dbReference type="GO" id="GO:0016020">
    <property type="term" value="C:membrane"/>
    <property type="evidence" value="ECO:0007669"/>
    <property type="project" value="UniProtKB-SubCell"/>
</dbReference>
<evidence type="ECO:0000256" key="2">
    <source>
        <dbReference type="ARBA" id="ARBA00007079"/>
    </source>
</evidence>
<feature type="transmembrane region" description="Helical" evidence="9">
    <location>
        <begin position="66"/>
        <end position="86"/>
    </location>
</feature>
<evidence type="ECO:0000256" key="7">
    <source>
        <dbReference type="ARBA" id="ARBA00023136"/>
    </source>
</evidence>
<protein>
    <submittedName>
        <fullName evidence="10">Aluminum-activated malate transporter 2</fullName>
    </submittedName>
</protein>
<organism evidence="10">
    <name type="scientific">Sesamum latifolium</name>
    <dbReference type="NCBI Taxonomy" id="2727402"/>
    <lineage>
        <taxon>Eukaryota</taxon>
        <taxon>Viridiplantae</taxon>
        <taxon>Streptophyta</taxon>
        <taxon>Embryophyta</taxon>
        <taxon>Tracheophyta</taxon>
        <taxon>Spermatophyta</taxon>
        <taxon>Magnoliopsida</taxon>
        <taxon>eudicotyledons</taxon>
        <taxon>Gunneridae</taxon>
        <taxon>Pentapetalae</taxon>
        <taxon>asterids</taxon>
        <taxon>lamiids</taxon>
        <taxon>Lamiales</taxon>
        <taxon>Pedaliaceae</taxon>
        <taxon>Sesamum</taxon>
    </lineage>
</organism>
<dbReference type="Pfam" id="PF11744">
    <property type="entry name" value="ALMT"/>
    <property type="match status" value="1"/>
</dbReference>
<reference evidence="10" key="2">
    <citation type="journal article" date="2024" name="Plant">
        <title>Genomic evolution and insights into agronomic trait innovations of Sesamum species.</title>
        <authorList>
            <person name="Miao H."/>
            <person name="Wang L."/>
            <person name="Qu L."/>
            <person name="Liu H."/>
            <person name="Sun Y."/>
            <person name="Le M."/>
            <person name="Wang Q."/>
            <person name="Wei S."/>
            <person name="Zheng Y."/>
            <person name="Lin W."/>
            <person name="Duan Y."/>
            <person name="Cao H."/>
            <person name="Xiong S."/>
            <person name="Wang X."/>
            <person name="Wei L."/>
            <person name="Li C."/>
            <person name="Ma Q."/>
            <person name="Ju M."/>
            <person name="Zhao R."/>
            <person name="Li G."/>
            <person name="Mu C."/>
            <person name="Tian Q."/>
            <person name="Mei H."/>
            <person name="Zhang T."/>
            <person name="Gao T."/>
            <person name="Zhang H."/>
        </authorList>
    </citation>
    <scope>NUCLEOTIDE SEQUENCE</scope>
    <source>
        <strain evidence="10">KEN1</strain>
    </source>
</reference>